<dbReference type="OrthoDB" id="10011303at2759"/>
<evidence type="ECO:0000313" key="4">
    <source>
        <dbReference type="Proteomes" id="UP000270094"/>
    </source>
</evidence>
<dbReference type="PROSITE" id="PS50025">
    <property type="entry name" value="LAM_G_DOMAIN"/>
    <property type="match status" value="1"/>
</dbReference>
<dbReference type="InterPro" id="IPR050372">
    <property type="entry name" value="Neurexin-related_CASP"/>
</dbReference>
<dbReference type="SUPFAM" id="SSF49899">
    <property type="entry name" value="Concanavalin A-like lectins/glucanases"/>
    <property type="match status" value="2"/>
</dbReference>
<evidence type="ECO:0000259" key="2">
    <source>
        <dbReference type="PROSITE" id="PS50025"/>
    </source>
</evidence>
<dbReference type="Pfam" id="PF02210">
    <property type="entry name" value="Laminin_G_2"/>
    <property type="match status" value="1"/>
</dbReference>
<dbReference type="AlphaFoldDB" id="A0A3P7LHG8"/>
<dbReference type="InterPro" id="IPR001791">
    <property type="entry name" value="Laminin_G"/>
</dbReference>
<accession>A0A3P7LHG8</accession>
<name>A0A3P7LHG8_STRVU</name>
<reference evidence="3 4" key="1">
    <citation type="submission" date="2018-11" db="EMBL/GenBank/DDBJ databases">
        <authorList>
            <consortium name="Pathogen Informatics"/>
        </authorList>
    </citation>
    <scope>NUCLEOTIDE SEQUENCE [LARGE SCALE GENOMIC DNA]</scope>
</reference>
<proteinExistence type="predicted"/>
<dbReference type="PANTHER" id="PTHR15036">
    <property type="entry name" value="PIKACHURIN-LIKE PROTEIN"/>
    <property type="match status" value="1"/>
</dbReference>
<evidence type="ECO:0000313" key="3">
    <source>
        <dbReference type="EMBL" id="VDM78638.1"/>
    </source>
</evidence>
<protein>
    <recommendedName>
        <fullName evidence="2">Laminin G domain-containing protein</fullName>
    </recommendedName>
</protein>
<dbReference type="PANTHER" id="PTHR15036:SF85">
    <property type="entry name" value="SP2353, ISOFORM A"/>
    <property type="match status" value="1"/>
</dbReference>
<dbReference type="CDD" id="cd00110">
    <property type="entry name" value="LamG"/>
    <property type="match status" value="2"/>
</dbReference>
<dbReference type="InterPro" id="IPR013320">
    <property type="entry name" value="ConA-like_dom_sf"/>
</dbReference>
<dbReference type="Proteomes" id="UP000270094">
    <property type="component" value="Unassembled WGS sequence"/>
</dbReference>
<sequence>MQKQLALLKDKINEAREKAQQVRDKRIVAHWNVGGGAKMATNSHSILYIPNTDRSNWYHIDTDTGSYLRRAIWNVLKIFLMIIVVSDYSSVKKQDDFHGVIGGITVDGVSLPLWAFSGSSPECEGAPAPPQPTVRGYMFRDGFAQMELATFERTVSSISVIFNAYSPNGLLYFRGSETSGDFIALQLKDGHVVFKINLGGSSHAELTSKNPYADGREHTVKAIRSGGEIHLQVDSDADRFSTTIPGENTALNIETDMHYVAGVPSSFRIDRFDANIEWKGFFGCILSVKPSQASDLNLDHPVRWQRREPGCHFSAAKLVPTDRLVGFSRPGYLLQKGVIMDNNSTFGFGFRTKEENGTLIFQSSKLSAFRRKQRGADNNGKGYMAFYLFRGYLVLHFGKVGFGQTFSNLKAYDIYDASSRKEVVTIRSSQMYNDGQLHSVFMSFAERSKPPNNEIPITVPLIGCVSDMFHNYRKIPIVPEEHNAQIGICAIESPNFATPIGWKIPIVPEEHNAQIGICAIESPNFATPIDEPLDLDSIGGHRKDSRLNHQMDRNYYGILCV</sequence>
<dbReference type="GO" id="GO:0016020">
    <property type="term" value="C:membrane"/>
    <property type="evidence" value="ECO:0007669"/>
    <property type="project" value="UniProtKB-SubCell"/>
</dbReference>
<feature type="disulfide bond" evidence="1">
    <location>
        <begin position="284"/>
        <end position="311"/>
    </location>
</feature>
<dbReference type="EMBL" id="UYYB01102533">
    <property type="protein sequence ID" value="VDM78638.1"/>
    <property type="molecule type" value="Genomic_DNA"/>
</dbReference>
<dbReference type="SMART" id="SM00282">
    <property type="entry name" value="LamG"/>
    <property type="match status" value="2"/>
</dbReference>
<organism evidence="3 4">
    <name type="scientific">Strongylus vulgaris</name>
    <name type="common">Blood worm</name>
    <dbReference type="NCBI Taxonomy" id="40348"/>
    <lineage>
        <taxon>Eukaryota</taxon>
        <taxon>Metazoa</taxon>
        <taxon>Ecdysozoa</taxon>
        <taxon>Nematoda</taxon>
        <taxon>Chromadorea</taxon>
        <taxon>Rhabditida</taxon>
        <taxon>Rhabditina</taxon>
        <taxon>Rhabditomorpha</taxon>
        <taxon>Strongyloidea</taxon>
        <taxon>Strongylidae</taxon>
        <taxon>Strongylus</taxon>
    </lineage>
</organism>
<evidence type="ECO:0000256" key="1">
    <source>
        <dbReference type="PROSITE-ProRule" id="PRU00122"/>
    </source>
</evidence>
<feature type="domain" description="Laminin G" evidence="2">
    <location>
        <begin position="133"/>
        <end position="311"/>
    </location>
</feature>
<keyword evidence="4" id="KW-1185">Reference proteome</keyword>
<dbReference type="Gene3D" id="2.60.120.200">
    <property type="match status" value="2"/>
</dbReference>
<keyword evidence="1" id="KW-1015">Disulfide bond</keyword>
<gene>
    <name evidence="3" type="ORF">SVUK_LOCUS13636</name>
</gene>